<feature type="chain" id="PRO_5047308670" description="Sel1 repeat family protein" evidence="1">
    <location>
        <begin position="21"/>
        <end position="177"/>
    </location>
</feature>
<dbReference type="PROSITE" id="PS51257">
    <property type="entry name" value="PROKAR_LIPOPROTEIN"/>
    <property type="match status" value="1"/>
</dbReference>
<keyword evidence="1" id="KW-0732">Signal</keyword>
<sequence>MARGAVLLLGLAALGGCASAVVEGARATSSEVTINKHMAAAQAGDRVAQFEVGSAYCCSVNEGSELYNTPKAVDWLCRSAAQGYAPAMRKLGQIYMGDTIEGVRLSRRLARAVVGSSTNFAVSYAWLKQAAAGGEAEAVEEAAEVWGKMNATQRQEANRQVSLGTRATCRWSEAIRG</sequence>
<evidence type="ECO:0000313" key="3">
    <source>
        <dbReference type="Proteomes" id="UP000584642"/>
    </source>
</evidence>
<keyword evidence="3" id="KW-1185">Reference proteome</keyword>
<dbReference type="SUPFAM" id="SSF81901">
    <property type="entry name" value="HCP-like"/>
    <property type="match status" value="1"/>
</dbReference>
<protein>
    <recommendedName>
        <fullName evidence="4">Sel1 repeat family protein</fullName>
    </recommendedName>
</protein>
<feature type="signal peptide" evidence="1">
    <location>
        <begin position="1"/>
        <end position="20"/>
    </location>
</feature>
<dbReference type="Gene3D" id="1.25.40.10">
    <property type="entry name" value="Tetratricopeptide repeat domain"/>
    <property type="match status" value="1"/>
</dbReference>
<comment type="caution">
    <text evidence="2">The sequence shown here is derived from an EMBL/GenBank/DDBJ whole genome shotgun (WGS) entry which is preliminary data.</text>
</comment>
<evidence type="ECO:0000313" key="2">
    <source>
        <dbReference type="EMBL" id="NYZ18814.1"/>
    </source>
</evidence>
<reference evidence="2 3" key="1">
    <citation type="submission" date="2020-05" db="EMBL/GenBank/DDBJ databases">
        <title>Azospirillum oleiclasticum sp. nov, a nitrogen-fixing and heavy crude oil-emulsifying bacterium isolated from the crude oil of Yumen Oilfield.</title>
        <authorList>
            <person name="Wu D."/>
            <person name="Cai M."/>
            <person name="Zhang X."/>
        </authorList>
    </citation>
    <scope>NUCLEOTIDE SEQUENCE [LARGE SCALE GENOMIC DNA]</scope>
    <source>
        <strain evidence="2 3">ROY-1-1-2</strain>
    </source>
</reference>
<organism evidence="2 3">
    <name type="scientific">Azospirillum oleiclasticum</name>
    <dbReference type="NCBI Taxonomy" id="2735135"/>
    <lineage>
        <taxon>Bacteria</taxon>
        <taxon>Pseudomonadati</taxon>
        <taxon>Pseudomonadota</taxon>
        <taxon>Alphaproteobacteria</taxon>
        <taxon>Rhodospirillales</taxon>
        <taxon>Azospirillaceae</taxon>
        <taxon>Azospirillum</taxon>
    </lineage>
</organism>
<dbReference type="EMBL" id="JABFDB010000001">
    <property type="protein sequence ID" value="NYZ18814.1"/>
    <property type="molecule type" value="Genomic_DNA"/>
</dbReference>
<dbReference type="InterPro" id="IPR011990">
    <property type="entry name" value="TPR-like_helical_dom_sf"/>
</dbReference>
<accession>A0ABX2T7A5</accession>
<evidence type="ECO:0008006" key="4">
    <source>
        <dbReference type="Google" id="ProtNLM"/>
    </source>
</evidence>
<evidence type="ECO:0000256" key="1">
    <source>
        <dbReference type="SAM" id="SignalP"/>
    </source>
</evidence>
<name>A0ABX2T7A5_9PROT</name>
<dbReference type="Proteomes" id="UP000584642">
    <property type="component" value="Unassembled WGS sequence"/>
</dbReference>
<gene>
    <name evidence="2" type="ORF">HND93_03750</name>
</gene>
<dbReference type="RefSeq" id="WP_180280526.1">
    <property type="nucleotide sequence ID" value="NZ_JABFDB010000001.1"/>
</dbReference>
<proteinExistence type="predicted"/>